<gene>
    <name evidence="1" type="ORF">LCGC14_2015120</name>
</gene>
<dbReference type="AlphaFoldDB" id="A0A0F9FLM4"/>
<protein>
    <submittedName>
        <fullName evidence="1">Uncharacterized protein</fullName>
    </submittedName>
</protein>
<dbReference type="EMBL" id="LAZR01023180">
    <property type="protein sequence ID" value="KKL79411.1"/>
    <property type="molecule type" value="Genomic_DNA"/>
</dbReference>
<sequence>MSIPNYAIELSLMLYHNNHPVRTFTFYNHGAEPPYGGVRADAVIAPLVMTMEGMKNADAAVDAWIRNVIDVAKLTTPVTKSCLPDLPYENKIDDTDGIVEYNMEMETLSVSISYEKSTFQFTFAARGDFDISWRAFMFYRSTIKGFIQRVSEL</sequence>
<reference evidence="1" key="1">
    <citation type="journal article" date="2015" name="Nature">
        <title>Complex archaea that bridge the gap between prokaryotes and eukaryotes.</title>
        <authorList>
            <person name="Spang A."/>
            <person name="Saw J.H."/>
            <person name="Jorgensen S.L."/>
            <person name="Zaremba-Niedzwiedzka K."/>
            <person name="Martijn J."/>
            <person name="Lind A.E."/>
            <person name="van Eijk R."/>
            <person name="Schleper C."/>
            <person name="Guy L."/>
            <person name="Ettema T.J."/>
        </authorList>
    </citation>
    <scope>NUCLEOTIDE SEQUENCE</scope>
</reference>
<proteinExistence type="predicted"/>
<evidence type="ECO:0000313" key="1">
    <source>
        <dbReference type="EMBL" id="KKL79411.1"/>
    </source>
</evidence>
<comment type="caution">
    <text evidence="1">The sequence shown here is derived from an EMBL/GenBank/DDBJ whole genome shotgun (WGS) entry which is preliminary data.</text>
</comment>
<organism evidence="1">
    <name type="scientific">marine sediment metagenome</name>
    <dbReference type="NCBI Taxonomy" id="412755"/>
    <lineage>
        <taxon>unclassified sequences</taxon>
        <taxon>metagenomes</taxon>
        <taxon>ecological metagenomes</taxon>
    </lineage>
</organism>
<accession>A0A0F9FLM4</accession>
<name>A0A0F9FLM4_9ZZZZ</name>